<evidence type="ECO:0000256" key="3">
    <source>
        <dbReference type="ARBA" id="ARBA00022448"/>
    </source>
</evidence>
<keyword evidence="6" id="KW-0067">ATP-binding</keyword>
<keyword evidence="7 9" id="KW-1133">Transmembrane helix</keyword>
<dbReference type="SMART" id="SM00382">
    <property type="entry name" value="AAA"/>
    <property type="match status" value="2"/>
</dbReference>
<feature type="region of interest" description="Disordered" evidence="10">
    <location>
        <begin position="293"/>
        <end position="328"/>
    </location>
</feature>
<dbReference type="CDD" id="cd03257">
    <property type="entry name" value="ABC_NikE_OppD_transporters"/>
    <property type="match status" value="2"/>
</dbReference>
<reference evidence="13" key="1">
    <citation type="journal article" date="2014" name="Int. J. Syst. Evol. Microbiol.">
        <title>Complete genome sequence of Corynebacterium casei LMG S-19264T (=DSM 44701T), isolated from a smear-ripened cheese.</title>
        <authorList>
            <consortium name="US DOE Joint Genome Institute (JGI-PGF)"/>
            <person name="Walter F."/>
            <person name="Albersmeier A."/>
            <person name="Kalinowski J."/>
            <person name="Ruckert C."/>
        </authorList>
    </citation>
    <scope>NUCLEOTIDE SEQUENCE</scope>
    <source>
        <strain evidence="13">CGMCC 4.7398</strain>
    </source>
</reference>
<evidence type="ECO:0000256" key="7">
    <source>
        <dbReference type="ARBA" id="ARBA00022989"/>
    </source>
</evidence>
<reference evidence="13" key="2">
    <citation type="submission" date="2020-09" db="EMBL/GenBank/DDBJ databases">
        <authorList>
            <person name="Sun Q."/>
            <person name="Zhou Y."/>
        </authorList>
    </citation>
    <scope>NUCLEOTIDE SEQUENCE</scope>
    <source>
        <strain evidence="13">CGMCC 4.7398</strain>
    </source>
</reference>
<dbReference type="GO" id="GO:0016887">
    <property type="term" value="F:ATP hydrolysis activity"/>
    <property type="evidence" value="ECO:0007669"/>
    <property type="project" value="InterPro"/>
</dbReference>
<evidence type="ECO:0000256" key="1">
    <source>
        <dbReference type="ARBA" id="ARBA00004141"/>
    </source>
</evidence>
<dbReference type="GO" id="GO:0015833">
    <property type="term" value="P:peptide transport"/>
    <property type="evidence" value="ECO:0007669"/>
    <property type="project" value="InterPro"/>
</dbReference>
<dbReference type="GO" id="GO:0055085">
    <property type="term" value="P:transmembrane transport"/>
    <property type="evidence" value="ECO:0007669"/>
    <property type="project" value="InterPro"/>
</dbReference>
<comment type="caution">
    <text evidence="13">The sequence shown here is derived from an EMBL/GenBank/DDBJ whole genome shotgun (WGS) entry which is preliminary data.</text>
</comment>
<dbReference type="SUPFAM" id="SSF161098">
    <property type="entry name" value="MetI-like"/>
    <property type="match status" value="1"/>
</dbReference>
<dbReference type="RefSeq" id="WP_308434117.1">
    <property type="nucleotide sequence ID" value="NZ_BNAS01000002.1"/>
</dbReference>
<evidence type="ECO:0000256" key="10">
    <source>
        <dbReference type="SAM" id="MobiDB-lite"/>
    </source>
</evidence>
<dbReference type="InterPro" id="IPR027417">
    <property type="entry name" value="P-loop_NTPase"/>
</dbReference>
<name>A0A919FQ77_9MICO</name>
<dbReference type="InterPro" id="IPR013563">
    <property type="entry name" value="Oligopep_ABC_C"/>
</dbReference>
<dbReference type="Gene3D" id="1.10.3720.10">
    <property type="entry name" value="MetI-like"/>
    <property type="match status" value="1"/>
</dbReference>
<dbReference type="InterPro" id="IPR050319">
    <property type="entry name" value="ABC_transp_ATP-bind"/>
</dbReference>
<protein>
    <recommendedName>
        <fullName evidence="15">Peptide/nickel transport system permease protein</fullName>
    </recommendedName>
</protein>
<dbReference type="PANTHER" id="PTHR43776">
    <property type="entry name" value="TRANSPORT ATP-BINDING PROTEIN"/>
    <property type="match status" value="1"/>
</dbReference>
<dbReference type="InterPro" id="IPR000515">
    <property type="entry name" value="MetI-like"/>
</dbReference>
<dbReference type="Proteomes" id="UP000627369">
    <property type="component" value="Unassembled WGS sequence"/>
</dbReference>
<comment type="similarity">
    <text evidence="9">Belongs to the binding-protein-dependent transport system permease family.</text>
</comment>
<dbReference type="EMBL" id="BNAS01000002">
    <property type="protein sequence ID" value="GHH69854.1"/>
    <property type="molecule type" value="Genomic_DNA"/>
</dbReference>
<sequence length="895" mass="93886">MTDPATVAVVGQPLPDLGAGTAGRRPGVHPQLVIGAVLVGLVVVTALVSLIWTPYDPEHAGAERLLPPGAEHWFGTDRFGRDVFSQVMAGAQITLLVGLVAVGIAVVAGVPLGVLAGMRGGRLGALLMRGSDILLAFPGLLLAIVLGAVYGAGTVTAMVALGIGSIPAFARVARSGTLQVMRSDYVLAARAANRGELAIAARHVLPNIAGTVLVQCSVNFAIAVLAEAGLSFLGLGTPPPTPSWGRMLQESQQFLGVADHLAIVPGIAIATAVLGLNLLGDGLRDVLDPRLSAVSPPAEPRPKAEPVETPPASLVEPVAPRQAQEPPPALDLRDLTVRTGGGRTLLSDVTIRVGAGERVGLIGESGSGKTMTALAALGLLPDGVAATGHVGLAGVPGNLLDRGEGALARLRGREISMVFQEPMTALNPLMRVGRQVAETMTVHGAVRRTATRRAAELLAEVGLPAGAARRYPHELSGGQRQRVVLAMALANDPAVLVADEPTTALDVTVQRQVLDLMVRLVRDRGAGLLFITHDLAVVSQVCERVVVLLDGVVVEEGPVAEVFAHPRHDYTRQLLAASTLEPRATPATVDHAVAPGSAEGSSSNRMVNLRADRVDQALIRVEDVTRTYTGRGQTVHALRGVSLNVREGQRFGIVGESGSGKSTLLRIVAGLDRATSGRVTSAGVDLTGPTPPRDLGELRAVLQVVFQDPYGSLDPRMTVGDIVAEPLLNPANVRDGGPLPAYPTKRPRFAAGLRGGPAASARRDAVREMLDAVGLPLDAADRYPHQFSGGQRQRIAIARALVCRPRILVADEPVSALDVSVRRQVLDLLARLADEHALTLLLVSHDLGVVRHVCDHVAVMRDGLVVEQGPTDQVYDDPQHDYTRRLREATPLLVR</sequence>
<feature type="transmembrane region" description="Helical" evidence="9">
    <location>
        <begin position="93"/>
        <end position="118"/>
    </location>
</feature>
<dbReference type="Pfam" id="PF08352">
    <property type="entry name" value="oligo_HPY"/>
    <property type="match status" value="2"/>
</dbReference>
<evidence type="ECO:0000256" key="8">
    <source>
        <dbReference type="ARBA" id="ARBA00023136"/>
    </source>
</evidence>
<feature type="transmembrane region" description="Helical" evidence="9">
    <location>
        <begin position="32"/>
        <end position="52"/>
    </location>
</feature>
<dbReference type="PANTHER" id="PTHR43776:SF7">
    <property type="entry name" value="D,D-DIPEPTIDE TRANSPORT ATP-BINDING PROTEIN DDPF-RELATED"/>
    <property type="match status" value="1"/>
</dbReference>
<evidence type="ECO:0000313" key="13">
    <source>
        <dbReference type="EMBL" id="GHH69854.1"/>
    </source>
</evidence>
<feature type="domain" description="ABC transporter" evidence="11">
    <location>
        <begin position="330"/>
        <end position="575"/>
    </location>
</feature>
<dbReference type="NCBIfam" id="NF008453">
    <property type="entry name" value="PRK11308.1"/>
    <property type="match status" value="3"/>
</dbReference>
<comment type="similarity">
    <text evidence="2">Belongs to the ABC transporter superfamily.</text>
</comment>
<evidence type="ECO:0000256" key="9">
    <source>
        <dbReference type="RuleBase" id="RU363032"/>
    </source>
</evidence>
<feature type="transmembrane region" description="Helical" evidence="9">
    <location>
        <begin position="130"/>
        <end position="149"/>
    </location>
</feature>
<dbReference type="GO" id="GO:0005886">
    <property type="term" value="C:plasma membrane"/>
    <property type="evidence" value="ECO:0007669"/>
    <property type="project" value="UniProtKB-SubCell"/>
</dbReference>
<dbReference type="PROSITE" id="PS50928">
    <property type="entry name" value="ABC_TM1"/>
    <property type="match status" value="1"/>
</dbReference>
<accession>A0A919FQ77</accession>
<proteinExistence type="inferred from homology"/>
<dbReference type="Pfam" id="PF00528">
    <property type="entry name" value="BPD_transp_1"/>
    <property type="match status" value="1"/>
</dbReference>
<keyword evidence="14" id="KW-1185">Reference proteome</keyword>
<keyword evidence="4 9" id="KW-0812">Transmembrane</keyword>
<comment type="subcellular location">
    <subcellularLocation>
        <location evidence="9">Cell membrane</location>
        <topology evidence="9">Multi-pass membrane protein</topology>
    </subcellularLocation>
    <subcellularLocation>
        <location evidence="1">Membrane</location>
        <topology evidence="1">Multi-pass membrane protein</topology>
    </subcellularLocation>
</comment>
<evidence type="ECO:0008006" key="15">
    <source>
        <dbReference type="Google" id="ProtNLM"/>
    </source>
</evidence>
<evidence type="ECO:0000256" key="4">
    <source>
        <dbReference type="ARBA" id="ARBA00022692"/>
    </source>
</evidence>
<feature type="domain" description="ABC transmembrane type-1" evidence="12">
    <location>
        <begin position="91"/>
        <end position="280"/>
    </location>
</feature>
<dbReference type="AlphaFoldDB" id="A0A919FQ77"/>
<dbReference type="GO" id="GO:0005524">
    <property type="term" value="F:ATP binding"/>
    <property type="evidence" value="ECO:0007669"/>
    <property type="project" value="UniProtKB-KW"/>
</dbReference>
<evidence type="ECO:0000313" key="14">
    <source>
        <dbReference type="Proteomes" id="UP000627369"/>
    </source>
</evidence>
<dbReference type="CDD" id="cd06261">
    <property type="entry name" value="TM_PBP2"/>
    <property type="match status" value="1"/>
</dbReference>
<feature type="domain" description="ABC transporter" evidence="11">
    <location>
        <begin position="619"/>
        <end position="887"/>
    </location>
</feature>
<evidence type="ECO:0000259" key="12">
    <source>
        <dbReference type="PROSITE" id="PS50928"/>
    </source>
</evidence>
<dbReference type="Gene3D" id="3.40.50.300">
    <property type="entry name" value="P-loop containing nucleotide triphosphate hydrolases"/>
    <property type="match status" value="2"/>
</dbReference>
<dbReference type="InterPro" id="IPR017871">
    <property type="entry name" value="ABC_transporter-like_CS"/>
</dbReference>
<dbReference type="PROSITE" id="PS00211">
    <property type="entry name" value="ABC_TRANSPORTER_1"/>
    <property type="match status" value="2"/>
</dbReference>
<evidence type="ECO:0000259" key="11">
    <source>
        <dbReference type="PROSITE" id="PS50893"/>
    </source>
</evidence>
<keyword evidence="5" id="KW-0547">Nucleotide-binding</keyword>
<evidence type="ECO:0000256" key="5">
    <source>
        <dbReference type="ARBA" id="ARBA00022741"/>
    </source>
</evidence>
<keyword evidence="8 9" id="KW-0472">Membrane</keyword>
<dbReference type="InterPro" id="IPR035906">
    <property type="entry name" value="MetI-like_sf"/>
</dbReference>
<evidence type="ECO:0000256" key="6">
    <source>
        <dbReference type="ARBA" id="ARBA00022840"/>
    </source>
</evidence>
<keyword evidence="3 9" id="KW-0813">Transport</keyword>
<organism evidence="13 14">
    <name type="scientific">Promicromonospora soli</name>
    <dbReference type="NCBI Taxonomy" id="2035533"/>
    <lineage>
        <taxon>Bacteria</taxon>
        <taxon>Bacillati</taxon>
        <taxon>Actinomycetota</taxon>
        <taxon>Actinomycetes</taxon>
        <taxon>Micrococcales</taxon>
        <taxon>Promicromonosporaceae</taxon>
        <taxon>Promicromonospora</taxon>
    </lineage>
</organism>
<evidence type="ECO:0000256" key="2">
    <source>
        <dbReference type="ARBA" id="ARBA00005417"/>
    </source>
</evidence>
<gene>
    <name evidence="13" type="ORF">GCM10017772_15500</name>
</gene>
<dbReference type="SUPFAM" id="SSF52540">
    <property type="entry name" value="P-loop containing nucleoside triphosphate hydrolases"/>
    <property type="match status" value="2"/>
</dbReference>
<dbReference type="PROSITE" id="PS50893">
    <property type="entry name" value="ABC_TRANSPORTER_2"/>
    <property type="match status" value="2"/>
</dbReference>
<dbReference type="Pfam" id="PF00005">
    <property type="entry name" value="ABC_tran"/>
    <property type="match status" value="2"/>
</dbReference>
<dbReference type="InterPro" id="IPR003439">
    <property type="entry name" value="ABC_transporter-like_ATP-bd"/>
</dbReference>
<dbReference type="InterPro" id="IPR003593">
    <property type="entry name" value="AAA+_ATPase"/>
</dbReference>